<evidence type="ECO:0000256" key="1">
    <source>
        <dbReference type="SAM" id="MobiDB-lite"/>
    </source>
</evidence>
<accession>A0A9N9GW96</accession>
<evidence type="ECO:0000313" key="4">
    <source>
        <dbReference type="Proteomes" id="UP000789405"/>
    </source>
</evidence>
<dbReference type="EMBL" id="CAJVPY010004910">
    <property type="protein sequence ID" value="CAG8631046.1"/>
    <property type="molecule type" value="Genomic_DNA"/>
</dbReference>
<evidence type="ECO:0000256" key="2">
    <source>
        <dbReference type="SAM" id="SignalP"/>
    </source>
</evidence>
<keyword evidence="2" id="KW-0732">Signal</keyword>
<dbReference type="Proteomes" id="UP000789405">
    <property type="component" value="Unassembled WGS sequence"/>
</dbReference>
<evidence type="ECO:0000313" key="3">
    <source>
        <dbReference type="EMBL" id="CAG8631046.1"/>
    </source>
</evidence>
<dbReference type="OrthoDB" id="2319634at2759"/>
<keyword evidence="4" id="KW-1185">Reference proteome</keyword>
<feature type="non-terminal residue" evidence="3">
    <location>
        <position position="53"/>
    </location>
</feature>
<comment type="caution">
    <text evidence="3">The sequence shown here is derived from an EMBL/GenBank/DDBJ whole genome shotgun (WGS) entry which is preliminary data.</text>
</comment>
<dbReference type="AlphaFoldDB" id="A0A9N9GW96"/>
<gene>
    <name evidence="3" type="ORF">DERYTH_LOCUS9149</name>
</gene>
<feature type="chain" id="PRO_5040249058" evidence="2">
    <location>
        <begin position="18"/>
        <end position="53"/>
    </location>
</feature>
<feature type="region of interest" description="Disordered" evidence="1">
    <location>
        <begin position="29"/>
        <end position="53"/>
    </location>
</feature>
<sequence length="53" mass="5717">MKFSGILLLAVLSVVNALPHPEYPIAESYPIAKRSEGNSKDSINPPVPLAKRS</sequence>
<organism evidence="3 4">
    <name type="scientific">Dentiscutata erythropus</name>
    <dbReference type="NCBI Taxonomy" id="1348616"/>
    <lineage>
        <taxon>Eukaryota</taxon>
        <taxon>Fungi</taxon>
        <taxon>Fungi incertae sedis</taxon>
        <taxon>Mucoromycota</taxon>
        <taxon>Glomeromycotina</taxon>
        <taxon>Glomeromycetes</taxon>
        <taxon>Diversisporales</taxon>
        <taxon>Gigasporaceae</taxon>
        <taxon>Dentiscutata</taxon>
    </lineage>
</organism>
<feature type="signal peptide" evidence="2">
    <location>
        <begin position="1"/>
        <end position="17"/>
    </location>
</feature>
<reference evidence="3" key="1">
    <citation type="submission" date="2021-06" db="EMBL/GenBank/DDBJ databases">
        <authorList>
            <person name="Kallberg Y."/>
            <person name="Tangrot J."/>
            <person name="Rosling A."/>
        </authorList>
    </citation>
    <scope>NUCLEOTIDE SEQUENCE</scope>
    <source>
        <strain evidence="3">MA453B</strain>
    </source>
</reference>
<proteinExistence type="predicted"/>
<protein>
    <submittedName>
        <fullName evidence="3">23213_t:CDS:1</fullName>
    </submittedName>
</protein>
<name>A0A9N9GW96_9GLOM</name>